<dbReference type="CDD" id="cd00593">
    <property type="entry name" value="RIBOc"/>
    <property type="match status" value="1"/>
</dbReference>
<evidence type="ECO:0000259" key="1">
    <source>
        <dbReference type="PROSITE" id="PS50142"/>
    </source>
</evidence>
<comment type="caution">
    <text evidence="2">The sequence shown here is derived from an EMBL/GenBank/DDBJ whole genome shotgun (WGS) entry which is preliminary data.</text>
</comment>
<dbReference type="EMBL" id="LFZO01000144">
    <property type="protein sequence ID" value="KXT12656.1"/>
    <property type="molecule type" value="Genomic_DNA"/>
</dbReference>
<proteinExistence type="predicted"/>
<dbReference type="SUPFAM" id="SSF69065">
    <property type="entry name" value="RNase III domain-like"/>
    <property type="match status" value="1"/>
</dbReference>
<gene>
    <name evidence="2" type="ORF">AC579_4498</name>
</gene>
<organism evidence="2 3">
    <name type="scientific">Pseudocercospora musae</name>
    <dbReference type="NCBI Taxonomy" id="113226"/>
    <lineage>
        <taxon>Eukaryota</taxon>
        <taxon>Fungi</taxon>
        <taxon>Dikarya</taxon>
        <taxon>Ascomycota</taxon>
        <taxon>Pezizomycotina</taxon>
        <taxon>Dothideomycetes</taxon>
        <taxon>Dothideomycetidae</taxon>
        <taxon>Mycosphaerellales</taxon>
        <taxon>Mycosphaerellaceae</taxon>
        <taxon>Pseudocercospora</taxon>
    </lineage>
</organism>
<evidence type="ECO:0000313" key="3">
    <source>
        <dbReference type="Proteomes" id="UP000073492"/>
    </source>
</evidence>
<evidence type="ECO:0000313" key="2">
    <source>
        <dbReference type="EMBL" id="KXT12656.1"/>
    </source>
</evidence>
<dbReference type="InterPro" id="IPR000999">
    <property type="entry name" value="RNase_III_dom"/>
</dbReference>
<dbReference type="AlphaFoldDB" id="A0A139IDG5"/>
<dbReference type="Proteomes" id="UP000073492">
    <property type="component" value="Unassembled WGS sequence"/>
</dbReference>
<protein>
    <recommendedName>
        <fullName evidence="1">RNase III domain-containing protein</fullName>
    </recommendedName>
</protein>
<keyword evidence="3" id="KW-1185">Reference proteome</keyword>
<dbReference type="GO" id="GO:0004525">
    <property type="term" value="F:ribonuclease III activity"/>
    <property type="evidence" value="ECO:0007669"/>
    <property type="project" value="InterPro"/>
</dbReference>
<dbReference type="Pfam" id="PF14622">
    <property type="entry name" value="Ribonucleas_3_3"/>
    <property type="match status" value="1"/>
</dbReference>
<feature type="domain" description="RNase III" evidence="1">
    <location>
        <begin position="9"/>
        <end position="127"/>
    </location>
</feature>
<dbReference type="OrthoDB" id="268400at2759"/>
<sequence length="147" mass="15972">MASRLENAKAFFKDVTGHQFTNSNLLIEALDTTGQRARESNRRLALLGDKLMAHIVTDMWYASIAPLVRGQTLLERICANDNLATVGYNIGLDHHVVVNAGQRGTVSRKTMATTVQAVIGATYLDSVKDIETVKDVMVCIGLDPSGV</sequence>
<dbReference type="Gene3D" id="1.10.1520.10">
    <property type="entry name" value="Ribonuclease III domain"/>
    <property type="match status" value="1"/>
</dbReference>
<dbReference type="PROSITE" id="PS50142">
    <property type="entry name" value="RNASE_3_2"/>
    <property type="match status" value="1"/>
</dbReference>
<dbReference type="GO" id="GO:0006396">
    <property type="term" value="P:RNA processing"/>
    <property type="evidence" value="ECO:0007669"/>
    <property type="project" value="InterPro"/>
</dbReference>
<accession>A0A139IDG5</accession>
<dbReference type="SMART" id="SM00535">
    <property type="entry name" value="RIBOc"/>
    <property type="match status" value="1"/>
</dbReference>
<dbReference type="EMBL" id="LFZO01000144">
    <property type="protein sequence ID" value="KXT12653.1"/>
    <property type="molecule type" value="Genomic_DNA"/>
</dbReference>
<name>A0A139IDG5_9PEZI</name>
<reference evidence="2 3" key="1">
    <citation type="submission" date="2015-07" db="EMBL/GenBank/DDBJ databases">
        <title>Comparative genomics of the Sigatoka disease complex on banana suggests a link between parallel evolutionary changes in Pseudocercospora fijiensis and Pseudocercospora eumusae and increased virulence on the banana host.</title>
        <authorList>
            <person name="Chang T.-C."/>
            <person name="Salvucci A."/>
            <person name="Crous P.W."/>
            <person name="Stergiopoulos I."/>
        </authorList>
    </citation>
    <scope>NUCLEOTIDE SEQUENCE [LARGE SCALE GENOMIC DNA]</scope>
    <source>
        <strain evidence="2 3">CBS 116634</strain>
    </source>
</reference>
<dbReference type="InterPro" id="IPR036389">
    <property type="entry name" value="RNase_III_sf"/>
</dbReference>